<organism evidence="1">
    <name type="scientific">uncultured Caudovirales phage</name>
    <dbReference type="NCBI Taxonomy" id="2100421"/>
    <lineage>
        <taxon>Viruses</taxon>
        <taxon>Duplodnaviria</taxon>
        <taxon>Heunggongvirae</taxon>
        <taxon>Uroviricota</taxon>
        <taxon>Caudoviricetes</taxon>
        <taxon>Peduoviridae</taxon>
        <taxon>Maltschvirus</taxon>
        <taxon>Maltschvirus maltsch</taxon>
    </lineage>
</organism>
<proteinExistence type="predicted"/>
<sequence>MRKPAIEARQGHAQGIDDIGKGIVKFAQKYANKIHRGKVYVKVRKELKREPDKVIREIRKDMYLPPKKGTYANPYSSKALPKKVKKNVFK</sequence>
<reference evidence="1" key="1">
    <citation type="submission" date="2020-04" db="EMBL/GenBank/DDBJ databases">
        <authorList>
            <person name="Chiriac C."/>
            <person name="Salcher M."/>
            <person name="Ghai R."/>
            <person name="Kavagutti S V."/>
        </authorList>
    </citation>
    <scope>NUCLEOTIDE SEQUENCE</scope>
</reference>
<gene>
    <name evidence="2" type="ORF">UFOVP1549_15</name>
    <name evidence="1" type="ORF">UFOVP303_18</name>
</gene>
<name>A0A6J5LRY8_9CAUD</name>
<evidence type="ECO:0000313" key="1">
    <source>
        <dbReference type="EMBL" id="CAB4135943.1"/>
    </source>
</evidence>
<dbReference type="EMBL" id="LR796315">
    <property type="protein sequence ID" value="CAB4135943.1"/>
    <property type="molecule type" value="Genomic_DNA"/>
</dbReference>
<evidence type="ECO:0000313" key="2">
    <source>
        <dbReference type="EMBL" id="CAB5228499.1"/>
    </source>
</evidence>
<dbReference type="EMBL" id="LR798394">
    <property type="protein sequence ID" value="CAB5228499.1"/>
    <property type="molecule type" value="Genomic_DNA"/>
</dbReference>
<protein>
    <submittedName>
        <fullName evidence="1">Uncharacterized protein</fullName>
    </submittedName>
</protein>
<accession>A0A6J5LRY8</accession>